<feature type="compositionally biased region" description="Low complexity" evidence="1">
    <location>
        <begin position="264"/>
        <end position="286"/>
    </location>
</feature>
<dbReference type="Proteomes" id="UP000561459">
    <property type="component" value="Unassembled WGS sequence"/>
</dbReference>
<feature type="domain" description="Cytoskeleton protein RodZ-like C-terminal" evidence="3">
    <location>
        <begin position="184"/>
        <end position="246"/>
    </location>
</feature>
<dbReference type="Pfam" id="PF13413">
    <property type="entry name" value="HTH_25"/>
    <property type="match status" value="1"/>
</dbReference>
<evidence type="ECO:0000256" key="1">
    <source>
        <dbReference type="SAM" id="MobiDB-lite"/>
    </source>
</evidence>
<dbReference type="InterPro" id="IPR010982">
    <property type="entry name" value="Lambda_DNA-bd_dom_sf"/>
</dbReference>
<feature type="compositionally biased region" description="Low complexity" evidence="1">
    <location>
        <begin position="7"/>
        <end position="16"/>
    </location>
</feature>
<feature type="compositionally biased region" description="Polar residues" evidence="1">
    <location>
        <begin position="287"/>
        <end position="296"/>
    </location>
</feature>
<evidence type="ECO:0000256" key="2">
    <source>
        <dbReference type="SAM" id="Phobius"/>
    </source>
</evidence>
<comment type="caution">
    <text evidence="4">The sequence shown here is derived from an EMBL/GenBank/DDBJ whole genome shotgun (WGS) entry which is preliminary data.</text>
</comment>
<dbReference type="RefSeq" id="WP_183616592.1">
    <property type="nucleotide sequence ID" value="NZ_JACIDY010000003.1"/>
</dbReference>
<feature type="region of interest" description="Disordered" evidence="1">
    <location>
        <begin position="89"/>
        <end position="108"/>
    </location>
</feature>
<dbReference type="InterPro" id="IPR001387">
    <property type="entry name" value="Cro/C1-type_HTH"/>
</dbReference>
<proteinExistence type="predicted"/>
<keyword evidence="2" id="KW-0472">Membrane</keyword>
<dbReference type="PANTHER" id="PTHR34475">
    <property type="match status" value="1"/>
</dbReference>
<keyword evidence="5" id="KW-1185">Reference proteome</keyword>
<dbReference type="Gene3D" id="1.10.260.40">
    <property type="entry name" value="lambda repressor-like DNA-binding domains"/>
    <property type="match status" value="1"/>
</dbReference>
<dbReference type="CDD" id="cd00093">
    <property type="entry name" value="HTH_XRE"/>
    <property type="match status" value="1"/>
</dbReference>
<gene>
    <name evidence="4" type="ORF">GGR39_001545</name>
</gene>
<evidence type="ECO:0000313" key="4">
    <source>
        <dbReference type="EMBL" id="MBB3939895.1"/>
    </source>
</evidence>
<reference evidence="4 5" key="1">
    <citation type="submission" date="2020-08" db="EMBL/GenBank/DDBJ databases">
        <title>Genomic Encyclopedia of Type Strains, Phase IV (KMG-IV): sequencing the most valuable type-strain genomes for metagenomic binning, comparative biology and taxonomic classification.</title>
        <authorList>
            <person name="Goeker M."/>
        </authorList>
    </citation>
    <scope>NUCLEOTIDE SEQUENCE [LARGE SCALE GENOMIC DNA]</scope>
    <source>
        <strain evidence="4 5">DSM 27568</strain>
    </source>
</reference>
<dbReference type="InterPro" id="IPR050400">
    <property type="entry name" value="Bact_Cytoskel_RodZ"/>
</dbReference>
<accession>A0A7W6C3Q3</accession>
<evidence type="ECO:0000313" key="5">
    <source>
        <dbReference type="Proteomes" id="UP000561459"/>
    </source>
</evidence>
<feature type="region of interest" description="Disordered" evidence="1">
    <location>
        <begin position="1"/>
        <end position="20"/>
    </location>
</feature>
<dbReference type="GO" id="GO:0003677">
    <property type="term" value="F:DNA binding"/>
    <property type="evidence" value="ECO:0007669"/>
    <property type="project" value="InterPro"/>
</dbReference>
<protein>
    <submittedName>
        <fullName evidence="4">Cytoskeletal protein RodZ</fullName>
    </submittedName>
</protein>
<dbReference type="Pfam" id="PF13464">
    <property type="entry name" value="RodZ_C"/>
    <property type="match status" value="1"/>
</dbReference>
<feature type="region of interest" description="Disordered" evidence="1">
    <location>
        <begin position="264"/>
        <end position="332"/>
    </location>
</feature>
<dbReference type="PANTHER" id="PTHR34475:SF1">
    <property type="entry name" value="CYTOSKELETON PROTEIN RODZ"/>
    <property type="match status" value="1"/>
</dbReference>
<keyword evidence="2" id="KW-1133">Transmembrane helix</keyword>
<evidence type="ECO:0000259" key="3">
    <source>
        <dbReference type="Pfam" id="PF13464"/>
    </source>
</evidence>
<feature type="compositionally biased region" description="Polar residues" evidence="1">
    <location>
        <begin position="322"/>
        <end position="332"/>
    </location>
</feature>
<name>A0A7W6C3Q3_9SPHN</name>
<feature type="transmembrane region" description="Helical" evidence="2">
    <location>
        <begin position="116"/>
        <end position="135"/>
    </location>
</feature>
<keyword evidence="2" id="KW-0812">Transmembrane</keyword>
<dbReference type="InterPro" id="IPR025194">
    <property type="entry name" value="RodZ-like_C"/>
</dbReference>
<dbReference type="EMBL" id="JACIDY010000003">
    <property type="protein sequence ID" value="MBB3939895.1"/>
    <property type="molecule type" value="Genomic_DNA"/>
</dbReference>
<dbReference type="AlphaFoldDB" id="A0A7W6C3Q3"/>
<sequence>MEKHDITPSISSSPTSVGDQLRAAREAQGLSLGDISAQTRVAERHLILIEEGRFTDLAAPTYAIGFSRSYARAVGLDEADIAARVRRQIDAQPASRPPTLPSFEPGDPARVPPTRIAWAAGLLAVVVVGALLVYWTNFLSPEGQLPPLEPDARQVAAAPSIARAPQAQPATPAGPVILTAMAPRVWVKVTDNKGDQLFQKELAQGESYTVPADAQNPQLRTGRPDKLQITVGGRALAMLGDKPQVVSGVVLTPAALVERIGPAGQAPAAAPTSPAPTSSGPVATTTRLQPIRQQVGGNRDDVPPAPRMDDMLRGIEAPANVPQDNSVSTTAQ</sequence>
<feature type="compositionally biased region" description="Basic and acidic residues" evidence="1">
    <location>
        <begin position="298"/>
        <end position="313"/>
    </location>
</feature>
<organism evidence="4 5">
    <name type="scientific">Novosphingobium fluoreni</name>
    <dbReference type="NCBI Taxonomy" id="1391222"/>
    <lineage>
        <taxon>Bacteria</taxon>
        <taxon>Pseudomonadati</taxon>
        <taxon>Pseudomonadota</taxon>
        <taxon>Alphaproteobacteria</taxon>
        <taxon>Sphingomonadales</taxon>
        <taxon>Sphingomonadaceae</taxon>
        <taxon>Novosphingobium</taxon>
    </lineage>
</organism>